<name>D8M5K8_BLAHO</name>
<evidence type="ECO:0000256" key="1">
    <source>
        <dbReference type="PROSITE-ProRule" id="PRU00176"/>
    </source>
</evidence>
<evidence type="ECO:0000313" key="4">
    <source>
        <dbReference type="EMBL" id="CBK23347.2"/>
    </source>
</evidence>
<evidence type="ECO:0000256" key="2">
    <source>
        <dbReference type="SAM" id="MobiDB-lite"/>
    </source>
</evidence>
<evidence type="ECO:0000313" key="5">
    <source>
        <dbReference type="Proteomes" id="UP000008312"/>
    </source>
</evidence>
<dbReference type="RefSeq" id="XP_012897395.1">
    <property type="nucleotide sequence ID" value="XM_013041941.1"/>
</dbReference>
<dbReference type="SUPFAM" id="SSF54928">
    <property type="entry name" value="RNA-binding domain, RBD"/>
    <property type="match status" value="2"/>
</dbReference>
<dbReference type="EMBL" id="FN668661">
    <property type="protein sequence ID" value="CBK23347.2"/>
    <property type="molecule type" value="Genomic_DNA"/>
</dbReference>
<dbReference type="GeneID" id="24922736"/>
<dbReference type="Gene3D" id="3.30.70.330">
    <property type="match status" value="1"/>
</dbReference>
<reference evidence="4" key="1">
    <citation type="submission" date="2010-02" db="EMBL/GenBank/DDBJ databases">
        <title>Sequencing and annotation of the Blastocystis hominis genome.</title>
        <authorList>
            <person name="Wincker P."/>
        </authorList>
    </citation>
    <scope>NUCLEOTIDE SEQUENCE</scope>
    <source>
        <strain evidence="4">Singapore isolate B</strain>
    </source>
</reference>
<evidence type="ECO:0000259" key="3">
    <source>
        <dbReference type="PROSITE" id="PS50102"/>
    </source>
</evidence>
<dbReference type="AlphaFoldDB" id="D8M5K8"/>
<keyword evidence="1" id="KW-0694">RNA-binding</keyword>
<feature type="compositionally biased region" description="Acidic residues" evidence="2">
    <location>
        <begin position="33"/>
        <end position="43"/>
    </location>
</feature>
<feature type="compositionally biased region" description="Polar residues" evidence="2">
    <location>
        <begin position="17"/>
        <end position="29"/>
    </location>
</feature>
<dbReference type="InterPro" id="IPR035979">
    <property type="entry name" value="RBD_domain_sf"/>
</dbReference>
<feature type="compositionally biased region" description="Basic and acidic residues" evidence="2">
    <location>
        <begin position="68"/>
        <end position="85"/>
    </location>
</feature>
<organism evidence="4">
    <name type="scientific">Blastocystis hominis</name>
    <dbReference type="NCBI Taxonomy" id="12968"/>
    <lineage>
        <taxon>Eukaryota</taxon>
        <taxon>Sar</taxon>
        <taxon>Stramenopiles</taxon>
        <taxon>Bigyra</taxon>
        <taxon>Opalozoa</taxon>
        <taxon>Opalinata</taxon>
        <taxon>Blastocystidae</taxon>
        <taxon>Blastocystis</taxon>
    </lineage>
</organism>
<dbReference type="Pfam" id="PF13893">
    <property type="entry name" value="RRM_5"/>
    <property type="match status" value="1"/>
</dbReference>
<dbReference type="GO" id="GO:0003723">
    <property type="term" value="F:RNA binding"/>
    <property type="evidence" value="ECO:0007669"/>
    <property type="project" value="UniProtKB-UniRule"/>
</dbReference>
<feature type="domain" description="RRM" evidence="3">
    <location>
        <begin position="246"/>
        <end position="321"/>
    </location>
</feature>
<dbReference type="Proteomes" id="UP000008312">
    <property type="component" value="Unassembled WGS sequence"/>
</dbReference>
<gene>
    <name evidence="4" type="ORF">GSBLH_T00006612001</name>
</gene>
<protein>
    <recommendedName>
        <fullName evidence="3">RRM domain-containing protein</fullName>
    </recommendedName>
</protein>
<accession>D8M5K8</accession>
<proteinExistence type="predicted"/>
<sequence>MSSSIAKDMKTCYINEAHQNNGLSSSEGHIQQDDDLQQNDTESESIAPTCPEKVIAEKQNTASRRYSIKSEFENQQKKSNYESRKQSLNTNEEEIEEPTRKMSTDEVKSLQYTETQPYFAKLCFICFSSSHILVQAICCSLNGTPKISFRVTCSISSLVSVKSNDHSKALVLYPDSSQAAKALVMNGTVFRGHTIQVRFSTTTYVDPVNAYTCPSIRDLTEDYYGKIVHRFNSSEYAQIPWHMPSRKLHVVGFDSSKPNIRDILLQLFSNCGTVEKISILKNMAWIEMDSTESATNAVAVIHNSSLFAMPGKLLRVSYATYGNK</sequence>
<dbReference type="PROSITE" id="PS50102">
    <property type="entry name" value="RRM"/>
    <property type="match status" value="1"/>
</dbReference>
<keyword evidence="5" id="KW-1185">Reference proteome</keyword>
<feature type="region of interest" description="Disordered" evidence="2">
    <location>
        <begin position="17"/>
        <end position="106"/>
    </location>
</feature>
<dbReference type="InterPro" id="IPR012677">
    <property type="entry name" value="Nucleotide-bd_a/b_plait_sf"/>
</dbReference>
<dbReference type="InterPro" id="IPR000504">
    <property type="entry name" value="RRM_dom"/>
</dbReference>
<dbReference type="InParanoid" id="D8M5K8"/>
<feature type="compositionally biased region" description="Basic and acidic residues" evidence="2">
    <location>
        <begin position="97"/>
        <end position="106"/>
    </location>
</feature>
<dbReference type="OrthoDB" id="79941at2759"/>